<name>A0A0D2FXD0_9EURO</name>
<organism evidence="1 2">
    <name type="scientific">Phialophora macrospora</name>
    <dbReference type="NCBI Taxonomy" id="1851006"/>
    <lineage>
        <taxon>Eukaryota</taxon>
        <taxon>Fungi</taxon>
        <taxon>Dikarya</taxon>
        <taxon>Ascomycota</taxon>
        <taxon>Pezizomycotina</taxon>
        <taxon>Eurotiomycetes</taxon>
        <taxon>Chaetothyriomycetidae</taxon>
        <taxon>Chaetothyriales</taxon>
        <taxon>Herpotrichiellaceae</taxon>
        <taxon>Phialophora</taxon>
    </lineage>
</organism>
<evidence type="ECO:0000313" key="2">
    <source>
        <dbReference type="Proteomes" id="UP000054266"/>
    </source>
</evidence>
<accession>A0A0D2FXD0</accession>
<proteinExistence type="predicted"/>
<dbReference type="AlphaFoldDB" id="A0A0D2FXD0"/>
<dbReference type="HOGENOM" id="CLU_2757572_0_0_1"/>
<keyword evidence="2" id="KW-1185">Reference proteome</keyword>
<sequence length="79" mass="9516">MPRPPRPFSFSYTYNSILLDHQKIQTRRAMSRVKGNYHLFLRNQPRTPLFNVKIETQALGPRRIWRVPKMRGFEDDDDL</sequence>
<gene>
    <name evidence="1" type="ORF">PV04_01256</name>
</gene>
<protein>
    <submittedName>
        <fullName evidence="1">Uncharacterized protein</fullName>
    </submittedName>
</protein>
<reference evidence="1 2" key="1">
    <citation type="submission" date="2015-01" db="EMBL/GenBank/DDBJ databases">
        <title>The Genome Sequence of Capronia semiimmersa CBS27337.</title>
        <authorList>
            <consortium name="The Broad Institute Genomics Platform"/>
            <person name="Cuomo C."/>
            <person name="de Hoog S."/>
            <person name="Gorbushina A."/>
            <person name="Stielow B."/>
            <person name="Teixiera M."/>
            <person name="Abouelleil A."/>
            <person name="Chapman S.B."/>
            <person name="Priest M."/>
            <person name="Young S.K."/>
            <person name="Wortman J."/>
            <person name="Nusbaum C."/>
            <person name="Birren B."/>
        </authorList>
    </citation>
    <scope>NUCLEOTIDE SEQUENCE [LARGE SCALE GENOMIC DNA]</scope>
    <source>
        <strain evidence="1 2">CBS 27337</strain>
    </source>
</reference>
<dbReference type="EMBL" id="KN846956">
    <property type="protein sequence ID" value="KIW73113.1"/>
    <property type="molecule type" value="Genomic_DNA"/>
</dbReference>
<evidence type="ECO:0000313" key="1">
    <source>
        <dbReference type="EMBL" id="KIW73113.1"/>
    </source>
</evidence>
<dbReference type="Proteomes" id="UP000054266">
    <property type="component" value="Unassembled WGS sequence"/>
</dbReference>